<dbReference type="EMBL" id="CM037618">
    <property type="protein sequence ID" value="KAH7999612.1"/>
    <property type="molecule type" value="Genomic_DNA"/>
</dbReference>
<reference evidence="1" key="1">
    <citation type="submission" date="2021-08" db="EMBL/GenBank/DDBJ databases">
        <title>The first chromosome-level gecko genome reveals the dynamic sex chromosomes of Neotropical dwarf geckos (Sphaerodactylidae: Sphaerodactylus).</title>
        <authorList>
            <person name="Pinto B.J."/>
            <person name="Keating S.E."/>
            <person name="Gamble T."/>
        </authorList>
    </citation>
    <scope>NUCLEOTIDE SEQUENCE</scope>
    <source>
        <strain evidence="1">TG3544</strain>
    </source>
</reference>
<dbReference type="Proteomes" id="UP000827872">
    <property type="component" value="Linkage Group LG05"/>
</dbReference>
<proteinExistence type="predicted"/>
<evidence type="ECO:0000313" key="1">
    <source>
        <dbReference type="EMBL" id="KAH7999612.1"/>
    </source>
</evidence>
<keyword evidence="2" id="KW-1185">Reference proteome</keyword>
<accession>A0ACB8F3J1</accession>
<gene>
    <name evidence="1" type="ORF">K3G42_015656</name>
</gene>
<comment type="caution">
    <text evidence="1">The sequence shown here is derived from an EMBL/GenBank/DDBJ whole genome shotgun (WGS) entry which is preliminary data.</text>
</comment>
<organism evidence="1 2">
    <name type="scientific">Sphaerodactylus townsendi</name>
    <dbReference type="NCBI Taxonomy" id="933632"/>
    <lineage>
        <taxon>Eukaryota</taxon>
        <taxon>Metazoa</taxon>
        <taxon>Chordata</taxon>
        <taxon>Craniata</taxon>
        <taxon>Vertebrata</taxon>
        <taxon>Euteleostomi</taxon>
        <taxon>Lepidosauria</taxon>
        <taxon>Squamata</taxon>
        <taxon>Bifurcata</taxon>
        <taxon>Gekkota</taxon>
        <taxon>Sphaerodactylidae</taxon>
        <taxon>Sphaerodactylus</taxon>
    </lineage>
</organism>
<name>A0ACB8F3J1_9SAUR</name>
<protein>
    <submittedName>
        <fullName evidence="1">Uncharacterized protein</fullName>
    </submittedName>
</protein>
<sequence length="110" mass="11977">MPHFFLQWGPAWLTSFFFSMLSSQQPLEEESESVKLQSICQVPKGGVHLWKQYVATPVDVLSPGTCLGGGMKQRVDVAAHPSTGTWCQHPYSPATGVAVGALSAVRPLHR</sequence>
<evidence type="ECO:0000313" key="2">
    <source>
        <dbReference type="Proteomes" id="UP000827872"/>
    </source>
</evidence>